<keyword evidence="1" id="KW-0732">Signal</keyword>
<keyword evidence="3" id="KW-1185">Reference proteome</keyword>
<accession>A0A7W9PR20</accession>
<dbReference type="AlphaFoldDB" id="A0A7W9PR20"/>
<comment type="caution">
    <text evidence="2">The sequence shown here is derived from an EMBL/GenBank/DDBJ whole genome shotgun (WGS) entry which is preliminary data.</text>
</comment>
<organism evidence="2 3">
    <name type="scientific">Streptomyces echinatus</name>
    <dbReference type="NCBI Taxonomy" id="67293"/>
    <lineage>
        <taxon>Bacteria</taxon>
        <taxon>Bacillati</taxon>
        <taxon>Actinomycetota</taxon>
        <taxon>Actinomycetes</taxon>
        <taxon>Kitasatosporales</taxon>
        <taxon>Streptomycetaceae</taxon>
        <taxon>Streptomyces</taxon>
    </lineage>
</organism>
<evidence type="ECO:0000313" key="2">
    <source>
        <dbReference type="EMBL" id="MBB5926363.1"/>
    </source>
</evidence>
<evidence type="ECO:0008006" key="4">
    <source>
        <dbReference type="Google" id="ProtNLM"/>
    </source>
</evidence>
<feature type="signal peptide" evidence="1">
    <location>
        <begin position="1"/>
        <end position="27"/>
    </location>
</feature>
<dbReference type="Proteomes" id="UP000585836">
    <property type="component" value="Unassembled WGS sequence"/>
</dbReference>
<evidence type="ECO:0000313" key="3">
    <source>
        <dbReference type="Proteomes" id="UP000585836"/>
    </source>
</evidence>
<sequence>MIRTRFAVTLATMAVTALAVTASPASAAPGDTVNMCASALTPDGWVDVQWWNSAGCGSGFTPNMKQIKDLRGYPVGTQVNACASAWPPAGWTITSTYYSSGCRYSAVPSFNPNTWTLKRTS</sequence>
<reference evidence="2 3" key="1">
    <citation type="submission" date="2020-08" db="EMBL/GenBank/DDBJ databases">
        <title>Genomic Encyclopedia of Type Strains, Phase III (KMG-III): the genomes of soil and plant-associated and newly described type strains.</title>
        <authorList>
            <person name="Whitman W."/>
        </authorList>
    </citation>
    <scope>NUCLEOTIDE SEQUENCE [LARGE SCALE GENOMIC DNA]</scope>
    <source>
        <strain evidence="2 3">CECT 3313</strain>
    </source>
</reference>
<name>A0A7W9PR20_9ACTN</name>
<feature type="chain" id="PRO_5030691664" description="Secreted protein" evidence="1">
    <location>
        <begin position="28"/>
        <end position="121"/>
    </location>
</feature>
<proteinExistence type="predicted"/>
<protein>
    <recommendedName>
        <fullName evidence="4">Secreted protein</fullName>
    </recommendedName>
</protein>
<gene>
    <name evidence="2" type="ORF">FHS34_001819</name>
</gene>
<dbReference type="EMBL" id="JACHJK010000003">
    <property type="protein sequence ID" value="MBB5926363.1"/>
    <property type="molecule type" value="Genomic_DNA"/>
</dbReference>
<evidence type="ECO:0000256" key="1">
    <source>
        <dbReference type="SAM" id="SignalP"/>
    </source>
</evidence>
<dbReference type="RefSeq" id="WP_225817297.1">
    <property type="nucleotide sequence ID" value="NZ_BAAAWF010000018.1"/>
</dbReference>